<protein>
    <submittedName>
        <fullName evidence="2">Uncharacterized protein</fullName>
    </submittedName>
</protein>
<sequence length="78" mass="8370">MGSDTEVLDAFAAFVAGQREQRLGGLRELGVEQLVDFMVGIDITEHHGCQPGCRDAAEQQAEQPSTQREPGGGHFGMV</sequence>
<dbReference type="EMBL" id="VSSQ01130424">
    <property type="protein sequence ID" value="MPN58092.1"/>
    <property type="molecule type" value="Genomic_DNA"/>
</dbReference>
<reference evidence="2" key="1">
    <citation type="submission" date="2019-08" db="EMBL/GenBank/DDBJ databases">
        <authorList>
            <person name="Kucharzyk K."/>
            <person name="Murdoch R.W."/>
            <person name="Higgins S."/>
            <person name="Loffler F."/>
        </authorList>
    </citation>
    <scope>NUCLEOTIDE SEQUENCE</scope>
</reference>
<name>A0A645J4N2_9ZZZZ</name>
<organism evidence="2">
    <name type="scientific">bioreactor metagenome</name>
    <dbReference type="NCBI Taxonomy" id="1076179"/>
    <lineage>
        <taxon>unclassified sequences</taxon>
        <taxon>metagenomes</taxon>
        <taxon>ecological metagenomes</taxon>
    </lineage>
</organism>
<gene>
    <name evidence="2" type="ORF">SDC9_205793</name>
</gene>
<accession>A0A645J4N2</accession>
<feature type="region of interest" description="Disordered" evidence="1">
    <location>
        <begin position="51"/>
        <end position="78"/>
    </location>
</feature>
<evidence type="ECO:0000313" key="2">
    <source>
        <dbReference type="EMBL" id="MPN58092.1"/>
    </source>
</evidence>
<evidence type="ECO:0000256" key="1">
    <source>
        <dbReference type="SAM" id="MobiDB-lite"/>
    </source>
</evidence>
<dbReference type="AlphaFoldDB" id="A0A645J4N2"/>
<proteinExistence type="predicted"/>
<comment type="caution">
    <text evidence="2">The sequence shown here is derived from an EMBL/GenBank/DDBJ whole genome shotgun (WGS) entry which is preliminary data.</text>
</comment>